<keyword evidence="3 7" id="KW-0479">Metal-binding</keyword>
<keyword evidence="4" id="KW-0560">Oxidoreductase</keyword>
<evidence type="ECO:0000256" key="3">
    <source>
        <dbReference type="ARBA" id="ARBA00022723"/>
    </source>
</evidence>
<name>J4GMX9_9APHY</name>
<evidence type="ECO:0000256" key="1">
    <source>
        <dbReference type="ARBA" id="ARBA00001971"/>
    </source>
</evidence>
<dbReference type="PRINTS" id="PR00385">
    <property type="entry name" value="P450"/>
</dbReference>
<dbReference type="EMBL" id="HE796987">
    <property type="protein sequence ID" value="CCM00485.1"/>
    <property type="molecule type" value="Genomic_DNA"/>
</dbReference>
<dbReference type="InterPro" id="IPR002401">
    <property type="entry name" value="Cyt_P450_E_grp-I"/>
</dbReference>
<proteinExistence type="inferred from homology"/>
<dbReference type="InParanoid" id="J4GMX9"/>
<evidence type="ECO:0008006" key="10">
    <source>
        <dbReference type="Google" id="ProtNLM"/>
    </source>
</evidence>
<organism evidence="8 9">
    <name type="scientific">Fibroporia radiculosa</name>
    <dbReference type="NCBI Taxonomy" id="599839"/>
    <lineage>
        <taxon>Eukaryota</taxon>
        <taxon>Fungi</taxon>
        <taxon>Dikarya</taxon>
        <taxon>Basidiomycota</taxon>
        <taxon>Agaricomycotina</taxon>
        <taxon>Agaricomycetes</taxon>
        <taxon>Polyporales</taxon>
        <taxon>Fibroporiaceae</taxon>
        <taxon>Fibroporia</taxon>
    </lineage>
</organism>
<comment type="similarity">
    <text evidence="2">Belongs to the cytochrome P450 family.</text>
</comment>
<evidence type="ECO:0000256" key="4">
    <source>
        <dbReference type="ARBA" id="ARBA00023002"/>
    </source>
</evidence>
<dbReference type="PRINTS" id="PR00463">
    <property type="entry name" value="EP450I"/>
</dbReference>
<evidence type="ECO:0000256" key="7">
    <source>
        <dbReference type="PIRSR" id="PIRSR602401-1"/>
    </source>
</evidence>
<evidence type="ECO:0000313" key="9">
    <source>
        <dbReference type="Proteomes" id="UP000006352"/>
    </source>
</evidence>
<dbReference type="STRING" id="599839.J4GMX9"/>
<keyword evidence="9" id="KW-1185">Reference proteome</keyword>
<dbReference type="SUPFAM" id="SSF48264">
    <property type="entry name" value="Cytochrome P450"/>
    <property type="match status" value="1"/>
</dbReference>
<evidence type="ECO:0000256" key="2">
    <source>
        <dbReference type="ARBA" id="ARBA00010617"/>
    </source>
</evidence>
<keyword evidence="5 7" id="KW-0408">Iron</keyword>
<dbReference type="PANTHER" id="PTHR46206">
    <property type="entry name" value="CYTOCHROME P450"/>
    <property type="match status" value="1"/>
</dbReference>
<feature type="binding site" description="axial binding residue" evidence="7">
    <location>
        <position position="452"/>
    </location>
    <ligand>
        <name>heme</name>
        <dbReference type="ChEBI" id="CHEBI:30413"/>
    </ligand>
    <ligandPart>
        <name>Fe</name>
        <dbReference type="ChEBI" id="CHEBI:18248"/>
    </ligandPart>
</feature>
<dbReference type="GO" id="GO:0016705">
    <property type="term" value="F:oxidoreductase activity, acting on paired donors, with incorporation or reduction of molecular oxygen"/>
    <property type="evidence" value="ECO:0007669"/>
    <property type="project" value="InterPro"/>
</dbReference>
<dbReference type="GO" id="GO:0004497">
    <property type="term" value="F:monooxygenase activity"/>
    <property type="evidence" value="ECO:0007669"/>
    <property type="project" value="UniProtKB-KW"/>
</dbReference>
<dbReference type="AlphaFoldDB" id="J4GMX9"/>
<keyword evidence="6" id="KW-0503">Monooxygenase</keyword>
<reference evidence="8 9" key="1">
    <citation type="journal article" date="2012" name="Appl. Environ. Microbiol.">
        <title>Short-read sequencing for genomic analysis of the brown rot fungus Fibroporia radiculosa.</title>
        <authorList>
            <person name="Tang J.D."/>
            <person name="Perkins A.D."/>
            <person name="Sonstegard T.S."/>
            <person name="Schroeder S.G."/>
            <person name="Burgess S.C."/>
            <person name="Diehl S.V."/>
        </authorList>
    </citation>
    <scope>NUCLEOTIDE SEQUENCE [LARGE SCALE GENOMIC DNA]</scope>
    <source>
        <strain evidence="8 9">TFFH 294</strain>
    </source>
</reference>
<dbReference type="PANTHER" id="PTHR46206:SF1">
    <property type="entry name" value="P450, PUTATIVE (EUROFUNG)-RELATED"/>
    <property type="match status" value="1"/>
</dbReference>
<dbReference type="Pfam" id="PF00067">
    <property type="entry name" value="p450"/>
    <property type="match status" value="1"/>
</dbReference>
<keyword evidence="7" id="KW-0349">Heme</keyword>
<evidence type="ECO:0000256" key="5">
    <source>
        <dbReference type="ARBA" id="ARBA00023004"/>
    </source>
</evidence>
<evidence type="ECO:0000256" key="6">
    <source>
        <dbReference type="ARBA" id="ARBA00023033"/>
    </source>
</evidence>
<dbReference type="InterPro" id="IPR001128">
    <property type="entry name" value="Cyt_P450"/>
</dbReference>
<dbReference type="GO" id="GO:0005506">
    <property type="term" value="F:iron ion binding"/>
    <property type="evidence" value="ECO:0007669"/>
    <property type="project" value="InterPro"/>
</dbReference>
<dbReference type="Proteomes" id="UP000006352">
    <property type="component" value="Unassembled WGS sequence"/>
</dbReference>
<evidence type="ECO:0000313" key="8">
    <source>
        <dbReference type="EMBL" id="CCM00485.1"/>
    </source>
</evidence>
<dbReference type="CDD" id="cd11041">
    <property type="entry name" value="CYP503A1-like"/>
    <property type="match status" value="1"/>
</dbReference>
<protein>
    <recommendedName>
        <fullName evidence="10">Cytochrome P450</fullName>
    </recommendedName>
</protein>
<accession>J4GMX9</accession>
<gene>
    <name evidence="8" type="ORF">FIBRA_02519</name>
</gene>
<dbReference type="InterPro" id="IPR036396">
    <property type="entry name" value="Cyt_P450_sf"/>
</dbReference>
<dbReference type="GeneID" id="24095396"/>
<dbReference type="RefSeq" id="XP_012179768.1">
    <property type="nucleotide sequence ID" value="XM_012324378.1"/>
</dbReference>
<dbReference type="GO" id="GO:0020037">
    <property type="term" value="F:heme binding"/>
    <property type="evidence" value="ECO:0007669"/>
    <property type="project" value="InterPro"/>
</dbReference>
<comment type="cofactor">
    <cofactor evidence="1 7">
        <name>heme</name>
        <dbReference type="ChEBI" id="CHEBI:30413"/>
    </cofactor>
</comment>
<dbReference type="HOGENOM" id="CLU_022195_0_2_1"/>
<dbReference type="Gene3D" id="1.10.630.10">
    <property type="entry name" value="Cytochrome P450"/>
    <property type="match status" value="1"/>
</dbReference>
<dbReference type="OrthoDB" id="2790008at2759"/>
<sequence length="508" mass="57296">MVGSLSELALLTPILYAAYLLYMSLRRRMGNIPTVGGTSFPVLSYRGSFHNIFHAAETIREGYAKYKGHAFKYAELGNWRVIITGQRQIDELCKAPDTVISFAEAANDSAQIVYTFAPEVHHDPYHAHLIRTQLTRNLARIFPEMHDELMAAFNDEVRVVGEDWTRVRLKDAVTEIGFHYVSSMVLSNTLIAKAESGVLGRNSDYCLLNKTFTRDVIGGAFIIKLFPRALRPLVSRFCTSVPARINRGIKHLEPTIKERFEQIEKHGKNWADKPNDMLQWLIDAAQGKERTVRALVLRVLAVNFAAIHTTSVTFTQVMYYLAAHPQYASVLREEIEALVQQEGWTKAAVDKMHKTDSFVKEVQRFTGLGAYAINRKALKDFTFADGTFIPAGTMIAASARPIHFDDENYANPDMFNPWRFSNMRTDEGTGLKYQMISTSTQYLPFGHGKNACPGRFFAANEVKAMLAHVVMTYDVKTVEDGVIPPPFWVLASLVPNGKADVLFRKRQT</sequence>